<dbReference type="OrthoDB" id="671616at2759"/>
<dbReference type="AlphaFoldDB" id="A0A3L6TG30"/>
<sequence length="392" mass="43788">MADATERQVAYLPDDLVVEILSRLPAKSLCRFRCVSKSWRALMSDPAHRHRFAHTTTCFFFCRHYASIPPWGFVTADGDGGLPLVDSALSFLPTTGCPEMELLDSCNGLLLLRCSPATGGAGAAVGQPPPPPAFYAVCNPATGEWVALPQPSVEPGFDDFYTRALSAALGFEPSASPHFHVFQLEEGAHHYEHYVSAVEIYSSETGAWVRKESGWRPGLQLAGHTTYLNGFLHLTTRRRGIAGVDTKGQAWTTIAAPSWRSTHYGVVSHSQGRLIYVDVHRRRAVAQLVIYALEDQDGEWTRRHKVRFDALFGPEEMPYGMDRFAVAFHPNCDDRCFFYDRHSEKRLMSCDMNDGRVHVICTLEDVADEVHPFFLYEPLYSAGMLSRSPDVE</sequence>
<evidence type="ECO:0000259" key="1">
    <source>
        <dbReference type="PROSITE" id="PS50181"/>
    </source>
</evidence>
<proteinExistence type="predicted"/>
<dbReference type="Proteomes" id="UP000275267">
    <property type="component" value="Unassembled WGS sequence"/>
</dbReference>
<dbReference type="SUPFAM" id="SSF50965">
    <property type="entry name" value="Galactose oxidase, central domain"/>
    <property type="match status" value="1"/>
</dbReference>
<accession>A0A3L6TG30</accession>
<dbReference type="STRING" id="4540.A0A3L6TG30"/>
<dbReference type="InterPro" id="IPR036047">
    <property type="entry name" value="F-box-like_dom_sf"/>
</dbReference>
<dbReference type="PANTHER" id="PTHR35546">
    <property type="entry name" value="F-BOX PROTEIN INTERACTION DOMAIN PROTEIN-RELATED"/>
    <property type="match status" value="1"/>
</dbReference>
<evidence type="ECO:0000313" key="3">
    <source>
        <dbReference type="Proteomes" id="UP000275267"/>
    </source>
</evidence>
<dbReference type="Pfam" id="PF24750">
    <property type="entry name" value="b-prop_At3g26010-like"/>
    <property type="match status" value="1"/>
</dbReference>
<gene>
    <name evidence="2" type="ORF">C2845_PM03G10040</name>
</gene>
<dbReference type="SUPFAM" id="SSF81383">
    <property type="entry name" value="F-box domain"/>
    <property type="match status" value="1"/>
</dbReference>
<name>A0A3L6TG30_PANMI</name>
<dbReference type="InterPro" id="IPR001810">
    <property type="entry name" value="F-box_dom"/>
</dbReference>
<reference evidence="3" key="1">
    <citation type="journal article" date="2019" name="Nat. Commun.">
        <title>The genome of broomcorn millet.</title>
        <authorList>
            <person name="Zou C."/>
            <person name="Miki D."/>
            <person name="Li D."/>
            <person name="Tang Q."/>
            <person name="Xiao L."/>
            <person name="Rajput S."/>
            <person name="Deng P."/>
            <person name="Jia W."/>
            <person name="Huang R."/>
            <person name="Zhang M."/>
            <person name="Sun Y."/>
            <person name="Hu J."/>
            <person name="Fu X."/>
            <person name="Schnable P.S."/>
            <person name="Li F."/>
            <person name="Zhang H."/>
            <person name="Feng B."/>
            <person name="Zhu X."/>
            <person name="Liu R."/>
            <person name="Schnable J.C."/>
            <person name="Zhu J.-K."/>
            <person name="Zhang H."/>
        </authorList>
    </citation>
    <scope>NUCLEOTIDE SEQUENCE [LARGE SCALE GENOMIC DNA]</scope>
</reference>
<evidence type="ECO:0000313" key="2">
    <source>
        <dbReference type="EMBL" id="RLN36050.1"/>
    </source>
</evidence>
<dbReference type="PROSITE" id="PS50181">
    <property type="entry name" value="FBOX"/>
    <property type="match status" value="1"/>
</dbReference>
<dbReference type="InterPro" id="IPR011043">
    <property type="entry name" value="Gal_Oxase/kelch_b-propeller"/>
</dbReference>
<feature type="domain" description="F-box" evidence="1">
    <location>
        <begin position="6"/>
        <end position="55"/>
    </location>
</feature>
<protein>
    <recommendedName>
        <fullName evidence="1">F-box domain-containing protein</fullName>
    </recommendedName>
</protein>
<dbReference type="EMBL" id="PQIB02000002">
    <property type="protein sequence ID" value="RLN36050.1"/>
    <property type="molecule type" value="Genomic_DNA"/>
</dbReference>
<dbReference type="InterPro" id="IPR056592">
    <property type="entry name" value="Beta-prop_At3g26010-like"/>
</dbReference>
<organism evidence="2 3">
    <name type="scientific">Panicum miliaceum</name>
    <name type="common">Proso millet</name>
    <name type="synonym">Broomcorn millet</name>
    <dbReference type="NCBI Taxonomy" id="4540"/>
    <lineage>
        <taxon>Eukaryota</taxon>
        <taxon>Viridiplantae</taxon>
        <taxon>Streptophyta</taxon>
        <taxon>Embryophyta</taxon>
        <taxon>Tracheophyta</taxon>
        <taxon>Spermatophyta</taxon>
        <taxon>Magnoliopsida</taxon>
        <taxon>Liliopsida</taxon>
        <taxon>Poales</taxon>
        <taxon>Poaceae</taxon>
        <taxon>PACMAD clade</taxon>
        <taxon>Panicoideae</taxon>
        <taxon>Panicodae</taxon>
        <taxon>Paniceae</taxon>
        <taxon>Panicinae</taxon>
        <taxon>Panicum</taxon>
        <taxon>Panicum sect. Panicum</taxon>
    </lineage>
</organism>
<dbReference type="PANTHER" id="PTHR35546:SF80">
    <property type="entry name" value="F-BOX DOMAIN CONTAINING PROTEIN EXPRESSED"/>
    <property type="match status" value="1"/>
</dbReference>
<keyword evidence="3" id="KW-1185">Reference proteome</keyword>
<dbReference type="SMART" id="SM00256">
    <property type="entry name" value="FBOX"/>
    <property type="match status" value="1"/>
</dbReference>
<dbReference type="Pfam" id="PF00646">
    <property type="entry name" value="F-box"/>
    <property type="match status" value="1"/>
</dbReference>
<comment type="caution">
    <text evidence="2">The sequence shown here is derived from an EMBL/GenBank/DDBJ whole genome shotgun (WGS) entry which is preliminary data.</text>
</comment>
<dbReference type="InterPro" id="IPR055290">
    <property type="entry name" value="At3g26010-like"/>
</dbReference>
<dbReference type="CDD" id="cd22157">
    <property type="entry name" value="F-box_AtFBW1-like"/>
    <property type="match status" value="1"/>
</dbReference>
<dbReference type="Gene3D" id="1.20.1280.50">
    <property type="match status" value="1"/>
</dbReference>